<dbReference type="Proteomes" id="UP000660110">
    <property type="component" value="Unassembled WGS sequence"/>
</dbReference>
<comment type="caution">
    <text evidence="2">The sequence shown here is derived from an EMBL/GenBank/DDBJ whole genome shotgun (WGS) entry which is preliminary data.</text>
</comment>
<evidence type="ECO:0000313" key="2">
    <source>
        <dbReference type="EMBL" id="GGF24250.1"/>
    </source>
</evidence>
<gene>
    <name evidence="2" type="ORF">GCM10010954_23910</name>
</gene>
<accession>A0A917B6I1</accession>
<dbReference type="GO" id="GO:0005524">
    <property type="term" value="F:ATP binding"/>
    <property type="evidence" value="ECO:0007669"/>
    <property type="project" value="UniProtKB-KW"/>
</dbReference>
<protein>
    <submittedName>
        <fullName evidence="2">ATP-binding protein</fullName>
    </submittedName>
</protein>
<reference evidence="2" key="2">
    <citation type="submission" date="2020-09" db="EMBL/GenBank/DDBJ databases">
        <authorList>
            <person name="Sun Q."/>
            <person name="Zhou Y."/>
        </authorList>
    </citation>
    <scope>NUCLEOTIDE SEQUENCE</scope>
    <source>
        <strain evidence="2">CGMCC 1.12153</strain>
    </source>
</reference>
<feature type="region of interest" description="Disordered" evidence="1">
    <location>
        <begin position="500"/>
        <end position="548"/>
    </location>
</feature>
<proteinExistence type="predicted"/>
<reference evidence="2" key="1">
    <citation type="journal article" date="2014" name="Int. J. Syst. Evol. Microbiol.">
        <title>Complete genome sequence of Corynebacterium casei LMG S-19264T (=DSM 44701T), isolated from a smear-ripened cheese.</title>
        <authorList>
            <consortium name="US DOE Joint Genome Institute (JGI-PGF)"/>
            <person name="Walter F."/>
            <person name="Albersmeier A."/>
            <person name="Kalinowski J."/>
            <person name="Ruckert C."/>
        </authorList>
    </citation>
    <scope>NUCLEOTIDE SEQUENCE</scope>
    <source>
        <strain evidence="2">CGMCC 1.12153</strain>
    </source>
</reference>
<dbReference type="EMBL" id="BMEL01000003">
    <property type="protein sequence ID" value="GGF24250.1"/>
    <property type="molecule type" value="Genomic_DNA"/>
</dbReference>
<dbReference type="RefSeq" id="WP_188377755.1">
    <property type="nucleotide sequence ID" value="NZ_BMEL01000003.1"/>
</dbReference>
<evidence type="ECO:0000313" key="3">
    <source>
        <dbReference type="Proteomes" id="UP000660110"/>
    </source>
</evidence>
<organism evidence="2 3">
    <name type="scientific">Halobacillus andaensis</name>
    <dbReference type="NCBI Taxonomy" id="1176239"/>
    <lineage>
        <taxon>Bacteria</taxon>
        <taxon>Bacillati</taxon>
        <taxon>Bacillota</taxon>
        <taxon>Bacilli</taxon>
        <taxon>Bacillales</taxon>
        <taxon>Bacillaceae</taxon>
        <taxon>Halobacillus</taxon>
    </lineage>
</organism>
<name>A0A917B6I1_HALAA</name>
<sequence>MNTMNDLMEQFQELTEKKSTEQNEKKTQSQLLLEMASHIELFHTPDDEAYALIPVHGHKEVRKVRSRNFKRWLQHKYYDKFKKAAGSQAVEDTLSALEGKALFEGEEHDVHLRVAEYEDSIYIDLCNKDWQAIQVHSGGWNIIDQPPVYFKRTNNMRPLPIPQKGGRVDDLKPFLNYKDDTQWKMITAWLLASIRPNSPYPILTVQGEQGSAKSTTTKALRALIDPSEMPLRTLPKDEKELSLAANSTWVLAFDNLSGVSNVLSDGLCKISTGGGLATRKLYTDDEEATFNVMRPTILNGIDDIAKRQDLLDRSIVLFLPSIPEDERSDEKTFWASFEQVKPQIMGALLDAISGALSEISNTYLDSKPRLADFALWATAAERTLGWYKGEFMDVYNRNRSDAIEQGLESNPLAVAVLEFMEYRSVWEATSSETLANLSNYAGDERVKKSKAWPSVNKLKEWLRRIAPGLKTKGIIITELPRTKKHRGLIRIENLINTDEDDSSKNRGDIVNNPTVINEPSHRRDSDGGDTFNSHKGSLSKNAYKDVEI</sequence>
<evidence type="ECO:0000256" key="1">
    <source>
        <dbReference type="SAM" id="MobiDB-lite"/>
    </source>
</evidence>
<dbReference type="AlphaFoldDB" id="A0A917B6I1"/>
<keyword evidence="2" id="KW-0547">Nucleotide-binding</keyword>
<keyword evidence="2" id="KW-0067">ATP-binding</keyword>
<keyword evidence="3" id="KW-1185">Reference proteome</keyword>
<feature type="compositionally biased region" description="Polar residues" evidence="1">
    <location>
        <begin position="530"/>
        <end position="540"/>
    </location>
</feature>